<dbReference type="AlphaFoldDB" id="A0A0E9SPA2"/>
<name>A0A0E9SPA2_ANGAN</name>
<sequence>MTALRTGSSTVKQCLAAVIAAGLHNRNAQKDEEKAHVARTQRLMDLLKRFVFIAPEQEKAPLGLIIQWHCMSTV</sequence>
<reference evidence="1" key="1">
    <citation type="submission" date="2014-11" db="EMBL/GenBank/DDBJ databases">
        <authorList>
            <person name="Amaro Gonzalez C."/>
        </authorList>
    </citation>
    <scope>NUCLEOTIDE SEQUENCE</scope>
</reference>
<organism evidence="1">
    <name type="scientific">Anguilla anguilla</name>
    <name type="common">European freshwater eel</name>
    <name type="synonym">Muraena anguilla</name>
    <dbReference type="NCBI Taxonomy" id="7936"/>
    <lineage>
        <taxon>Eukaryota</taxon>
        <taxon>Metazoa</taxon>
        <taxon>Chordata</taxon>
        <taxon>Craniata</taxon>
        <taxon>Vertebrata</taxon>
        <taxon>Euteleostomi</taxon>
        <taxon>Actinopterygii</taxon>
        <taxon>Neopterygii</taxon>
        <taxon>Teleostei</taxon>
        <taxon>Anguilliformes</taxon>
        <taxon>Anguillidae</taxon>
        <taxon>Anguilla</taxon>
    </lineage>
</organism>
<protein>
    <submittedName>
        <fullName evidence="1">Uncharacterized protein</fullName>
    </submittedName>
</protein>
<proteinExistence type="predicted"/>
<reference evidence="1" key="2">
    <citation type="journal article" date="2015" name="Fish Shellfish Immunol.">
        <title>Early steps in the European eel (Anguilla anguilla)-Vibrio vulnificus interaction in the gills: Role of the RtxA13 toxin.</title>
        <authorList>
            <person name="Callol A."/>
            <person name="Pajuelo D."/>
            <person name="Ebbesson L."/>
            <person name="Teles M."/>
            <person name="MacKenzie S."/>
            <person name="Amaro C."/>
        </authorList>
    </citation>
    <scope>NUCLEOTIDE SEQUENCE</scope>
</reference>
<dbReference type="EMBL" id="GBXM01065373">
    <property type="protein sequence ID" value="JAH43204.1"/>
    <property type="molecule type" value="Transcribed_RNA"/>
</dbReference>
<evidence type="ECO:0000313" key="1">
    <source>
        <dbReference type="EMBL" id="JAH43204.1"/>
    </source>
</evidence>
<accession>A0A0E9SPA2</accession>